<dbReference type="GO" id="GO:0006397">
    <property type="term" value="P:mRNA processing"/>
    <property type="evidence" value="ECO:0007669"/>
    <property type="project" value="UniProtKB-KW"/>
</dbReference>
<evidence type="ECO:0000256" key="4">
    <source>
        <dbReference type="ARBA" id="ARBA00022840"/>
    </source>
</evidence>
<dbReference type="FunFam" id="3.30.460.10:FF:000035">
    <property type="entry name" value="Poly(A) polymerase I"/>
    <property type="match status" value="1"/>
</dbReference>
<dbReference type="GO" id="GO:1990817">
    <property type="term" value="F:poly(A) RNA polymerase activity"/>
    <property type="evidence" value="ECO:0007669"/>
    <property type="project" value="UniProtKB-UniRule"/>
</dbReference>
<evidence type="ECO:0000313" key="13">
    <source>
        <dbReference type="EMBL" id="QIQ22450.1"/>
    </source>
</evidence>
<dbReference type="EMBL" id="CP050253">
    <property type="protein sequence ID" value="QIQ22450.1"/>
    <property type="molecule type" value="Genomic_DNA"/>
</dbReference>
<keyword evidence="3 7" id="KW-0547">Nucleotide-binding</keyword>
<dbReference type="InParanoid" id="A0A6G9IFR5"/>
<dbReference type="InterPro" id="IPR010206">
    <property type="entry name" value="PolA_pol_I"/>
</dbReference>
<keyword evidence="13" id="KW-0548">Nucleotidyltransferase</keyword>
<gene>
    <name evidence="7 13" type="primary">pcnB</name>
    <name evidence="13" type="ORF">IPMB12_08175</name>
</gene>
<evidence type="ECO:0000256" key="2">
    <source>
        <dbReference type="ARBA" id="ARBA00022679"/>
    </source>
</evidence>
<dbReference type="HAMAP" id="MF_00957">
    <property type="entry name" value="PolyA_pol"/>
    <property type="match status" value="1"/>
</dbReference>
<dbReference type="GO" id="GO:0003723">
    <property type="term" value="F:RNA binding"/>
    <property type="evidence" value="ECO:0007669"/>
    <property type="project" value="UniProtKB-UniRule"/>
</dbReference>
<proteinExistence type="inferred from homology"/>
<dbReference type="NCBIfam" id="NF008634">
    <property type="entry name" value="PRK11623.1"/>
    <property type="match status" value="1"/>
</dbReference>
<dbReference type="SUPFAM" id="SSF81301">
    <property type="entry name" value="Nucleotidyltransferase"/>
    <property type="match status" value="1"/>
</dbReference>
<dbReference type="Pfam" id="PF01743">
    <property type="entry name" value="PolyA_pol"/>
    <property type="match status" value="1"/>
</dbReference>
<evidence type="ECO:0000256" key="5">
    <source>
        <dbReference type="ARBA" id="ARBA00022884"/>
    </source>
</evidence>
<comment type="similarity">
    <text evidence="7 8">Belongs to the tRNA nucleotidyltransferase/poly(A) polymerase family.</text>
</comment>
<reference evidence="13 14" key="1">
    <citation type="submission" date="2020-03" db="EMBL/GenBank/DDBJ databases">
        <title>Complete genome sequence of Orbus sp. IPMB12 (BCRC 80908).</title>
        <authorList>
            <person name="Lo W.-S."/>
            <person name="Chang T.-H."/>
            <person name="Kuo C.-H."/>
        </authorList>
    </citation>
    <scope>NUCLEOTIDE SEQUENCE [LARGE SCALE GENOMIC DNA]</scope>
    <source>
        <strain evidence="13 14">IPMB12</strain>
    </source>
</reference>
<feature type="compositionally biased region" description="Basic residues" evidence="9">
    <location>
        <begin position="460"/>
        <end position="471"/>
    </location>
</feature>
<dbReference type="PANTHER" id="PTHR43051:SF1">
    <property type="entry name" value="POLYNUCLEOTIDE ADENYLYLTRANSFERASE FAMILY PROTEIN"/>
    <property type="match status" value="1"/>
</dbReference>
<evidence type="ECO:0000313" key="14">
    <source>
        <dbReference type="Proteomes" id="UP000501168"/>
    </source>
</evidence>
<evidence type="ECO:0000256" key="6">
    <source>
        <dbReference type="ARBA" id="ARBA00023163"/>
    </source>
</evidence>
<dbReference type="CDD" id="cd05398">
    <property type="entry name" value="NT_ClassII-CCAase"/>
    <property type="match status" value="1"/>
</dbReference>
<evidence type="ECO:0000259" key="11">
    <source>
        <dbReference type="Pfam" id="PF12626"/>
    </source>
</evidence>
<dbReference type="Proteomes" id="UP000501168">
    <property type="component" value="Chromosome"/>
</dbReference>
<dbReference type="Gene3D" id="1.10.3090.10">
    <property type="entry name" value="cca-adding enzyme, domain 2"/>
    <property type="match status" value="1"/>
</dbReference>
<dbReference type="GO" id="GO:0005524">
    <property type="term" value="F:ATP binding"/>
    <property type="evidence" value="ECO:0007669"/>
    <property type="project" value="UniProtKB-UniRule"/>
</dbReference>
<keyword evidence="6 7" id="KW-0804">Transcription</keyword>
<keyword evidence="4 7" id="KW-0067">ATP-binding</keyword>
<sequence length="479" mass="56015">MFRKVSRFYRKLFQSEVPTELPVEVQHSEQEQPLGNVVIVPREQHNISRQLISENALKVLNRLNKQGYEAYLVGGCVRDLLLGQTPKDFDVTTNATPEQVQKVFRNCRLVGRRFRLAHIMFGKEIIEVATFRGDHEDASNDSHESRQSNTGMLLRDNVYGTIEQDAVRRDFTINSLYYCSKDFTVRDYCGGLQDLRQGVIRLIGEPETRYREDPVRMLRAVRFAAKLNMTLAPETAKPIVRLAPLLQNIPAPRIFDESLKLLQSGYGYSTYQLLREYHLFDQLFPVISRLFTPKTTTHKAMPDNYMEQILEQVLKNTDYRIKNDQRVNPAFLFAVFLWYPLTELTQKLVMESGLPYHEAFSMAVNDLLHEQSKTIAIPRRLTIIMNDIWRLQARMTKRFGKRAYVLLEHPKFRAAYDLLELRSSIEKGELLTLAKWWDEFQHADHDEQEAMVKMLDKEPTRRKHSPRKSHKPTKDKAKQ</sequence>
<dbReference type="AlphaFoldDB" id="A0A6G9IFR5"/>
<dbReference type="EC" id="2.7.7.19" evidence="7"/>
<comment type="function">
    <text evidence="7">Adds poly(A) tail to the 3' end of many RNAs, which usually targets these RNAs for decay. Plays a significant role in the global control of gene expression, through influencing the rate of transcript degradation, and in the general RNA quality control.</text>
</comment>
<accession>A0A6G9IFR5</accession>
<comment type="catalytic activity">
    <reaction evidence="7">
        <text>RNA(n) + ATP = RNA(n)-3'-adenine ribonucleotide + diphosphate</text>
        <dbReference type="Rhea" id="RHEA:11332"/>
        <dbReference type="Rhea" id="RHEA-COMP:14527"/>
        <dbReference type="Rhea" id="RHEA-COMP:17347"/>
        <dbReference type="ChEBI" id="CHEBI:30616"/>
        <dbReference type="ChEBI" id="CHEBI:33019"/>
        <dbReference type="ChEBI" id="CHEBI:140395"/>
        <dbReference type="ChEBI" id="CHEBI:173115"/>
        <dbReference type="EC" id="2.7.7.19"/>
    </reaction>
</comment>
<dbReference type="Gene3D" id="3.30.460.10">
    <property type="entry name" value="Beta Polymerase, domain 2"/>
    <property type="match status" value="1"/>
</dbReference>
<evidence type="ECO:0000256" key="8">
    <source>
        <dbReference type="RuleBase" id="RU003953"/>
    </source>
</evidence>
<dbReference type="Pfam" id="PF12626">
    <property type="entry name" value="PolyA_pol_arg_C"/>
    <property type="match status" value="1"/>
</dbReference>
<dbReference type="InterPro" id="IPR002646">
    <property type="entry name" value="PolA_pol_head_dom"/>
</dbReference>
<protein>
    <recommendedName>
        <fullName evidence="7">Poly(A) polymerase I</fullName>
        <shortName evidence="7">PAP I</shortName>
        <ecNumber evidence="7">2.7.7.19</ecNumber>
    </recommendedName>
</protein>
<dbReference type="KEGG" id="orb:IPMB12_08175"/>
<evidence type="ECO:0000259" key="12">
    <source>
        <dbReference type="Pfam" id="PF12627"/>
    </source>
</evidence>
<dbReference type="InterPro" id="IPR043519">
    <property type="entry name" value="NT_sf"/>
</dbReference>
<feature type="domain" description="Polymerase A arginine-rich C-terminal" evidence="11">
    <location>
        <begin position="353"/>
        <end position="468"/>
    </location>
</feature>
<dbReference type="FunCoup" id="A0A6G9IFR5">
    <property type="interactions" value="255"/>
</dbReference>
<dbReference type="NCBIfam" id="TIGR01942">
    <property type="entry name" value="pcnB"/>
    <property type="match status" value="1"/>
</dbReference>
<dbReference type="Pfam" id="PF12627">
    <property type="entry name" value="PolyA_pol_RNAbd"/>
    <property type="match status" value="1"/>
</dbReference>
<organism evidence="13 14">
    <name type="scientific">Zophobihabitans entericus</name>
    <dbReference type="NCBI Taxonomy" id="1635327"/>
    <lineage>
        <taxon>Bacteria</taxon>
        <taxon>Pseudomonadati</taxon>
        <taxon>Pseudomonadota</taxon>
        <taxon>Gammaproteobacteria</taxon>
        <taxon>Orbales</taxon>
        <taxon>Orbaceae</taxon>
        <taxon>Zophobihabitans</taxon>
    </lineage>
</organism>
<keyword evidence="2 7" id="KW-0808">Transferase</keyword>
<feature type="domain" description="Poly A polymerase head" evidence="10">
    <location>
        <begin position="70"/>
        <end position="201"/>
    </location>
</feature>
<name>A0A6G9IFR5_9GAMM</name>
<dbReference type="RefSeq" id="WP_166917746.1">
    <property type="nucleotide sequence ID" value="NZ_CP050253.1"/>
</dbReference>
<feature type="region of interest" description="Disordered" evidence="9">
    <location>
        <begin position="451"/>
        <end position="479"/>
    </location>
</feature>
<feature type="domain" description="tRNA nucleotidyltransferase/poly(A) polymerase RNA and SrmB- binding" evidence="12">
    <location>
        <begin position="228"/>
        <end position="288"/>
    </location>
</feature>
<keyword evidence="1 7" id="KW-0507">mRNA processing</keyword>
<dbReference type="SUPFAM" id="SSF81891">
    <property type="entry name" value="Poly A polymerase C-terminal region-like"/>
    <property type="match status" value="1"/>
</dbReference>
<dbReference type="InterPro" id="IPR032828">
    <property type="entry name" value="PolyA_RNA-bd"/>
</dbReference>
<keyword evidence="5 7" id="KW-0694">RNA-binding</keyword>
<evidence type="ECO:0000259" key="10">
    <source>
        <dbReference type="Pfam" id="PF01743"/>
    </source>
</evidence>
<dbReference type="InterPro" id="IPR025866">
    <property type="entry name" value="PolyA_pol_arg_C_dom"/>
</dbReference>
<evidence type="ECO:0000256" key="1">
    <source>
        <dbReference type="ARBA" id="ARBA00022664"/>
    </source>
</evidence>
<evidence type="ECO:0000256" key="9">
    <source>
        <dbReference type="SAM" id="MobiDB-lite"/>
    </source>
</evidence>
<dbReference type="PANTHER" id="PTHR43051">
    <property type="entry name" value="POLYNUCLEOTIDE ADENYLYLTRANSFERASE FAMILY PROTEIN"/>
    <property type="match status" value="1"/>
</dbReference>
<feature type="active site" evidence="7">
    <location>
        <position position="88"/>
    </location>
</feature>
<keyword evidence="14" id="KW-1185">Reference proteome</keyword>
<dbReference type="GO" id="GO:0043633">
    <property type="term" value="P:polyadenylation-dependent RNA catabolic process"/>
    <property type="evidence" value="ECO:0007669"/>
    <property type="project" value="InterPro"/>
</dbReference>
<dbReference type="InterPro" id="IPR052191">
    <property type="entry name" value="tRNA_ntf/polyA_polymerase_I"/>
</dbReference>
<evidence type="ECO:0000256" key="3">
    <source>
        <dbReference type="ARBA" id="ARBA00022741"/>
    </source>
</evidence>
<feature type="active site" evidence="7">
    <location>
        <position position="90"/>
    </location>
</feature>
<evidence type="ECO:0000256" key="7">
    <source>
        <dbReference type="HAMAP-Rule" id="MF_00957"/>
    </source>
</evidence>
<feature type="active site" evidence="7">
    <location>
        <position position="170"/>
    </location>
</feature>